<gene>
    <name evidence="2" type="ORF">ACE1CC_15265</name>
</gene>
<dbReference type="PANTHER" id="PTHR42673:SF4">
    <property type="entry name" value="MALEYLACETOACETATE ISOMERASE"/>
    <property type="match status" value="1"/>
</dbReference>
<dbReference type="PANTHER" id="PTHR42673">
    <property type="entry name" value="MALEYLACETOACETATE ISOMERASE"/>
    <property type="match status" value="1"/>
</dbReference>
<dbReference type="PROSITE" id="PS51354">
    <property type="entry name" value="GLUTAREDOXIN_2"/>
    <property type="match status" value="1"/>
</dbReference>
<dbReference type="InterPro" id="IPR004045">
    <property type="entry name" value="Glutathione_S-Trfase_N"/>
</dbReference>
<accession>A0ABV4X5Y9</accession>
<organism evidence="2 3">
    <name type="scientific">Floridaenema aerugineum BLCC-F46</name>
    <dbReference type="NCBI Taxonomy" id="3153654"/>
    <lineage>
        <taxon>Bacteria</taxon>
        <taxon>Bacillati</taxon>
        <taxon>Cyanobacteriota</taxon>
        <taxon>Cyanophyceae</taxon>
        <taxon>Oscillatoriophycideae</taxon>
        <taxon>Aerosakkonematales</taxon>
        <taxon>Aerosakkonemataceae</taxon>
        <taxon>Floridanema</taxon>
        <taxon>Floridanema aerugineum</taxon>
    </lineage>
</organism>
<proteinExistence type="predicted"/>
<dbReference type="SFLD" id="SFLDS00019">
    <property type="entry name" value="Glutathione_Transferase_(cytos"/>
    <property type="match status" value="1"/>
</dbReference>
<comment type="caution">
    <text evidence="2">The sequence shown here is derived from an EMBL/GenBank/DDBJ whole genome shotgun (WGS) entry which is preliminary data.</text>
</comment>
<protein>
    <submittedName>
        <fullName evidence="2">Glutathione S-transferase family protein</fullName>
    </submittedName>
</protein>
<dbReference type="RefSeq" id="WP_413271287.1">
    <property type="nucleotide sequence ID" value="NZ_JBHFNQ010000115.1"/>
</dbReference>
<dbReference type="EMBL" id="JBHFNQ010000115">
    <property type="protein sequence ID" value="MFB2878210.1"/>
    <property type="molecule type" value="Genomic_DNA"/>
</dbReference>
<dbReference type="SUPFAM" id="SSF47616">
    <property type="entry name" value="GST C-terminal domain-like"/>
    <property type="match status" value="1"/>
</dbReference>
<dbReference type="CDD" id="cd00570">
    <property type="entry name" value="GST_N_family"/>
    <property type="match status" value="1"/>
</dbReference>
<dbReference type="CDD" id="cd00299">
    <property type="entry name" value="GST_C_family"/>
    <property type="match status" value="1"/>
</dbReference>
<dbReference type="Gene3D" id="1.20.1050.10">
    <property type="match status" value="1"/>
</dbReference>
<keyword evidence="3" id="KW-1185">Reference proteome</keyword>
<feature type="domain" description="GST N-terminal" evidence="1">
    <location>
        <begin position="28"/>
        <end position="106"/>
    </location>
</feature>
<dbReference type="InterPro" id="IPR036249">
    <property type="entry name" value="Thioredoxin-like_sf"/>
</dbReference>
<dbReference type="Gene3D" id="3.40.30.10">
    <property type="entry name" value="Glutaredoxin"/>
    <property type="match status" value="1"/>
</dbReference>
<dbReference type="InterPro" id="IPR040079">
    <property type="entry name" value="Glutathione_S-Trfase"/>
</dbReference>
<reference evidence="2 3" key="1">
    <citation type="submission" date="2024-09" db="EMBL/GenBank/DDBJ databases">
        <title>Floridaenema gen nov. (Aerosakkonemataceae, Aerosakkonematales ord. nov., Cyanobacteria) from benthic tropical and subtropical fresh waters, with the description of four new species.</title>
        <authorList>
            <person name="Moretto J.A."/>
            <person name="Berthold D.E."/>
            <person name="Lefler F.W."/>
            <person name="Huang I.-S."/>
            <person name="Laughinghouse H. IV."/>
        </authorList>
    </citation>
    <scope>NUCLEOTIDE SEQUENCE [LARGE SCALE GENOMIC DNA]</scope>
    <source>
        <strain evidence="2 3">BLCC-F46</strain>
    </source>
</reference>
<dbReference type="InterPro" id="IPR036282">
    <property type="entry name" value="Glutathione-S-Trfase_C_sf"/>
</dbReference>
<evidence type="ECO:0000259" key="1">
    <source>
        <dbReference type="PROSITE" id="PS50404"/>
    </source>
</evidence>
<dbReference type="PROSITE" id="PS50404">
    <property type="entry name" value="GST_NTER"/>
    <property type="match status" value="1"/>
</dbReference>
<dbReference type="Pfam" id="PF13417">
    <property type="entry name" value="GST_N_3"/>
    <property type="match status" value="1"/>
</dbReference>
<sequence>MVTNSSQVNLAARSDKLSELQKCSRKGEMLELYQFEISHYCEKVRLILDYKGLTYKKIEVTPGIGQIDLYRMSGQRKVPVLKDGSEIIADSTAIAKYLERKYPERPIIPTNPQQRALCYLIEELADESIGQKSRKALFSGLSQSQNFRTSILPSTTPDFLKQLVAAVPSDLLNVLGLGVGMTPDVVQSALDDLKQILESLSMLLFDKPYLVADQPTLADFAVAGLSMYIKFPDGPYLDIPPDLRGKGVPGIADSITFDTFFNWRDQLYAQYRKPLTATSSPASGPTSIQID</sequence>
<dbReference type="Proteomes" id="UP001576774">
    <property type="component" value="Unassembled WGS sequence"/>
</dbReference>
<evidence type="ECO:0000313" key="2">
    <source>
        <dbReference type="EMBL" id="MFB2878210.1"/>
    </source>
</evidence>
<dbReference type="SUPFAM" id="SSF52833">
    <property type="entry name" value="Thioredoxin-like"/>
    <property type="match status" value="1"/>
</dbReference>
<evidence type="ECO:0000313" key="3">
    <source>
        <dbReference type="Proteomes" id="UP001576774"/>
    </source>
</evidence>
<name>A0ABV4X5Y9_9CYAN</name>